<organism evidence="3 4">
    <name type="scientific">Labeo rohita</name>
    <name type="common">Indian major carp</name>
    <name type="synonym">Cyprinus rohita</name>
    <dbReference type="NCBI Taxonomy" id="84645"/>
    <lineage>
        <taxon>Eukaryota</taxon>
        <taxon>Metazoa</taxon>
        <taxon>Chordata</taxon>
        <taxon>Craniata</taxon>
        <taxon>Vertebrata</taxon>
        <taxon>Euteleostomi</taxon>
        <taxon>Actinopterygii</taxon>
        <taxon>Neopterygii</taxon>
        <taxon>Teleostei</taxon>
        <taxon>Ostariophysi</taxon>
        <taxon>Cypriniformes</taxon>
        <taxon>Cyprinidae</taxon>
        <taxon>Labeoninae</taxon>
        <taxon>Labeonini</taxon>
        <taxon>Labeo</taxon>
    </lineage>
</organism>
<dbReference type="PROSITE" id="PS51717">
    <property type="entry name" value="G_VLIG"/>
    <property type="match status" value="1"/>
</dbReference>
<dbReference type="InterPro" id="IPR058641">
    <property type="entry name" value="GVIN1_dom"/>
</dbReference>
<comment type="caution">
    <text evidence="3">The sequence shown here is derived from an EMBL/GenBank/DDBJ whole genome shotgun (WGS) entry which is preliminary data.</text>
</comment>
<reference evidence="3 4" key="1">
    <citation type="submission" date="2022-01" db="EMBL/GenBank/DDBJ databases">
        <title>A high-quality chromosome-level genome assembly of rohu carp, Labeo rohita.</title>
        <authorList>
            <person name="Arick M.A. II"/>
            <person name="Hsu C.-Y."/>
            <person name="Magbanua Z."/>
            <person name="Pechanova O."/>
            <person name="Grover C."/>
            <person name="Miller E."/>
            <person name="Thrash A."/>
            <person name="Ezzel L."/>
            <person name="Alam S."/>
            <person name="Benzie J."/>
            <person name="Hamilton M."/>
            <person name="Karsi A."/>
            <person name="Lawrence M.L."/>
            <person name="Peterson D.G."/>
        </authorList>
    </citation>
    <scope>NUCLEOTIDE SEQUENCE [LARGE SCALE GENOMIC DNA]</scope>
    <source>
        <strain evidence="4">BAU-BD-2019</strain>
        <tissue evidence="3">Blood</tissue>
    </source>
</reference>
<keyword evidence="1" id="KW-0175">Coiled coil</keyword>
<proteinExistence type="predicted"/>
<evidence type="ECO:0000259" key="2">
    <source>
        <dbReference type="PROSITE" id="PS51717"/>
    </source>
</evidence>
<evidence type="ECO:0000313" key="3">
    <source>
        <dbReference type="EMBL" id="KAI2644727.1"/>
    </source>
</evidence>
<protein>
    <submittedName>
        <fullName evidence="3">Interferon-induced very large GTPase 1</fullName>
    </submittedName>
</protein>
<accession>A0ABQ8L453</accession>
<sequence>MAPPHPSYCENVQELKKTIMSHAAKSDEMMLTHLKVRIKDLWEALLKERFVFSFRNSLEVAAYRKLETEYSKWSWRLRSAMLEIENKLHNKIENEAIYEVEENDIQKELKETSEDVKKSMSEIFDKDKDKDILIQWKTSFEIKIKELQENIVRETKRKLNEILQQRDLKKKIDDQRTHHENTLYEKSKELALKLKDKAKDEETLKEEFDLFWEQCVNMIIRETHTSSRDTDIIRDVREILNDIYQGHLPVDHWKEGNEYNIFTVSSYSEYVIFKRSTKREIREAVKDTYRTAKESFGHTLTLWPEEETEIRALVIDVAQQTNRMIMSFNISKMGYNISCIQQLTDYIKTRVTEHQEGPVKYVFKNEFFMDLVYSICKKSNKMITDQHRMFRDTNDPVLYLERKREEYYGIFRKYCHGATSAAIFGEIICQKLKESIEQSVYKKTARDLAGEMRSNCESLNGNRSNLEKHILKTLAEEEDFHKFMNYIDNPSDHFKSFIRDEVSRYITNKFSDSVSPKMKENIRLLQQKIMKAAHESTEHDQMNKGDVVLWLKCFTQQLSDVLVFSVKDLSGVNHEDVDDFNLLEDVIRKELPTITSDISREFKTNTFDEKLDLKLRPDEILIDHLCQCCWVQCPFCKAICTNTIENHDEDHSVSFHRIIGLSGIHYFNTEILSTHICTSAVANSNLYFYPSDSEKVPWREYRRAGEDYAKWNITSDLSELPYWKWFVCKFQKDLEKYYNKIFVGQGEIPDEWRKYTKQEAFESLDKYI</sequence>
<dbReference type="EMBL" id="JACTAM010002443">
    <property type="protein sequence ID" value="KAI2644727.1"/>
    <property type="molecule type" value="Genomic_DNA"/>
</dbReference>
<dbReference type="InterPro" id="IPR030383">
    <property type="entry name" value="G_VLIG_dom"/>
</dbReference>
<gene>
    <name evidence="3" type="ORF">H4Q32_030507</name>
</gene>
<dbReference type="PANTHER" id="PTHR22796:SF6">
    <property type="entry name" value="INTERFERON-INDUCED VERY LARGE GTPASE 1-RELATED"/>
    <property type="match status" value="1"/>
</dbReference>
<dbReference type="Proteomes" id="UP000830375">
    <property type="component" value="Unassembled WGS sequence"/>
</dbReference>
<keyword evidence="4" id="KW-1185">Reference proteome</keyword>
<evidence type="ECO:0000256" key="1">
    <source>
        <dbReference type="SAM" id="Coils"/>
    </source>
</evidence>
<feature type="coiled-coil region" evidence="1">
    <location>
        <begin position="137"/>
        <end position="165"/>
    </location>
</feature>
<dbReference type="Pfam" id="PF25974">
    <property type="entry name" value="URGCP_9th"/>
    <property type="match status" value="1"/>
</dbReference>
<dbReference type="PANTHER" id="PTHR22796">
    <property type="entry name" value="URG4-RELATED"/>
    <property type="match status" value="1"/>
</dbReference>
<feature type="domain" description="VLIG-type G" evidence="2">
    <location>
        <begin position="1"/>
        <end position="46"/>
    </location>
</feature>
<evidence type="ECO:0000313" key="4">
    <source>
        <dbReference type="Proteomes" id="UP000830375"/>
    </source>
</evidence>
<name>A0ABQ8L453_LABRO</name>